<name>A0AAV1IG56_9CHLO</name>
<accession>A0AAV1IG56</accession>
<keyword evidence="1" id="KW-0472">Membrane</keyword>
<evidence type="ECO:0000256" key="1">
    <source>
        <dbReference type="SAM" id="Phobius"/>
    </source>
</evidence>
<feature type="transmembrane region" description="Helical" evidence="1">
    <location>
        <begin position="58"/>
        <end position="77"/>
    </location>
</feature>
<proteinExistence type="predicted"/>
<reference evidence="2 3" key="1">
    <citation type="submission" date="2023-10" db="EMBL/GenBank/DDBJ databases">
        <authorList>
            <person name="Maclean D."/>
            <person name="Macfadyen A."/>
        </authorList>
    </citation>
    <scope>NUCLEOTIDE SEQUENCE [LARGE SCALE GENOMIC DNA]</scope>
</reference>
<evidence type="ECO:0000313" key="3">
    <source>
        <dbReference type="Proteomes" id="UP001314263"/>
    </source>
</evidence>
<keyword evidence="1" id="KW-0812">Transmembrane</keyword>
<dbReference type="Proteomes" id="UP001314263">
    <property type="component" value="Unassembled WGS sequence"/>
</dbReference>
<organism evidence="2 3">
    <name type="scientific">Coccomyxa viridis</name>
    <dbReference type="NCBI Taxonomy" id="1274662"/>
    <lineage>
        <taxon>Eukaryota</taxon>
        <taxon>Viridiplantae</taxon>
        <taxon>Chlorophyta</taxon>
        <taxon>core chlorophytes</taxon>
        <taxon>Trebouxiophyceae</taxon>
        <taxon>Trebouxiophyceae incertae sedis</taxon>
        <taxon>Coccomyxaceae</taxon>
        <taxon>Coccomyxa</taxon>
    </lineage>
</organism>
<dbReference type="EMBL" id="CAUYUE010000011">
    <property type="protein sequence ID" value="CAK0784999.1"/>
    <property type="molecule type" value="Genomic_DNA"/>
</dbReference>
<evidence type="ECO:0000313" key="2">
    <source>
        <dbReference type="EMBL" id="CAK0784999.1"/>
    </source>
</evidence>
<keyword evidence="1" id="KW-1133">Transmembrane helix</keyword>
<keyword evidence="3" id="KW-1185">Reference proteome</keyword>
<sequence length="155" mass="17405">MLYLIVGTVSTTLQLLIVLGIFGAQDRVADEIIAADSSSGVQHFDRSYVVEKLTVGKWMFLWVVLAEGVSLGLAMVMRSMGELHGRYENMEQEEVDRHRAIEIQNINGNLSPEQNLPRATAGFGRLAGKMKKKYGQHTNADFYEGQRGWLSIFNR</sequence>
<gene>
    <name evidence="2" type="ORF">CVIRNUC_008204</name>
</gene>
<comment type="caution">
    <text evidence="2">The sequence shown here is derived from an EMBL/GenBank/DDBJ whole genome shotgun (WGS) entry which is preliminary data.</text>
</comment>
<protein>
    <submittedName>
        <fullName evidence="2">Uncharacterized protein</fullName>
    </submittedName>
</protein>
<dbReference type="AlphaFoldDB" id="A0AAV1IG56"/>